<reference evidence="1 2" key="1">
    <citation type="submission" date="2023-03" db="EMBL/GenBank/DDBJ databases">
        <title>High-quality genome of Scylla paramamosain provides insights in environmental adaptation.</title>
        <authorList>
            <person name="Zhang L."/>
        </authorList>
    </citation>
    <scope>NUCLEOTIDE SEQUENCE [LARGE SCALE GENOMIC DNA]</scope>
    <source>
        <strain evidence="1">LZ_2023a</strain>
        <tissue evidence="1">Muscle</tissue>
    </source>
</reference>
<organism evidence="1 2">
    <name type="scientific">Scylla paramamosain</name>
    <name type="common">Mud crab</name>
    <dbReference type="NCBI Taxonomy" id="85552"/>
    <lineage>
        <taxon>Eukaryota</taxon>
        <taxon>Metazoa</taxon>
        <taxon>Ecdysozoa</taxon>
        <taxon>Arthropoda</taxon>
        <taxon>Crustacea</taxon>
        <taxon>Multicrustacea</taxon>
        <taxon>Malacostraca</taxon>
        <taxon>Eumalacostraca</taxon>
        <taxon>Eucarida</taxon>
        <taxon>Decapoda</taxon>
        <taxon>Pleocyemata</taxon>
        <taxon>Brachyura</taxon>
        <taxon>Eubrachyura</taxon>
        <taxon>Portunoidea</taxon>
        <taxon>Portunidae</taxon>
        <taxon>Portuninae</taxon>
        <taxon>Scylla</taxon>
    </lineage>
</organism>
<name>A0AAW0US91_SCYPA</name>
<proteinExistence type="predicted"/>
<keyword evidence="2" id="KW-1185">Reference proteome</keyword>
<accession>A0AAW0US91</accession>
<dbReference type="Proteomes" id="UP001487740">
    <property type="component" value="Unassembled WGS sequence"/>
</dbReference>
<dbReference type="AlphaFoldDB" id="A0AAW0US91"/>
<protein>
    <submittedName>
        <fullName evidence="1">Uncharacterized protein</fullName>
    </submittedName>
</protein>
<evidence type="ECO:0000313" key="2">
    <source>
        <dbReference type="Proteomes" id="UP001487740"/>
    </source>
</evidence>
<gene>
    <name evidence="1" type="ORF">O3P69_000913</name>
</gene>
<sequence length="54" mass="6217">MKSVCWNKLVYGTRLSSGCVLLRCEGKAVTTHMASRPFLQFHPFSHFRFRLGTN</sequence>
<dbReference type="EMBL" id="JARAKH010000007">
    <property type="protein sequence ID" value="KAK8403001.1"/>
    <property type="molecule type" value="Genomic_DNA"/>
</dbReference>
<comment type="caution">
    <text evidence="1">The sequence shown here is derived from an EMBL/GenBank/DDBJ whole genome shotgun (WGS) entry which is preliminary data.</text>
</comment>
<evidence type="ECO:0000313" key="1">
    <source>
        <dbReference type="EMBL" id="KAK8403002.1"/>
    </source>
</evidence>
<dbReference type="EMBL" id="JARAKH010000007">
    <property type="protein sequence ID" value="KAK8403002.1"/>
    <property type="molecule type" value="Genomic_DNA"/>
</dbReference>